<name>A0AAN5DFT6_9BILA</name>
<keyword evidence="2" id="KW-1185">Reference proteome</keyword>
<evidence type="ECO:0000313" key="2">
    <source>
        <dbReference type="Proteomes" id="UP001328107"/>
    </source>
</evidence>
<dbReference type="Proteomes" id="UP001328107">
    <property type="component" value="Unassembled WGS sequence"/>
</dbReference>
<gene>
    <name evidence="1" type="ORF">PMAYCL1PPCAC_32633</name>
</gene>
<evidence type="ECO:0000313" key="1">
    <source>
        <dbReference type="EMBL" id="GMR62438.1"/>
    </source>
</evidence>
<dbReference type="PANTHER" id="PTHR31751:SF42">
    <property type="entry name" value="PROTEIN CBG10204"/>
    <property type="match status" value="1"/>
</dbReference>
<reference evidence="2" key="1">
    <citation type="submission" date="2022-10" db="EMBL/GenBank/DDBJ databases">
        <title>Genome assembly of Pristionchus species.</title>
        <authorList>
            <person name="Yoshida K."/>
            <person name="Sommer R.J."/>
        </authorList>
    </citation>
    <scope>NUCLEOTIDE SEQUENCE [LARGE SCALE GENOMIC DNA]</scope>
    <source>
        <strain evidence="2">RS5460</strain>
    </source>
</reference>
<organism evidence="1 2">
    <name type="scientific">Pristionchus mayeri</name>
    <dbReference type="NCBI Taxonomy" id="1317129"/>
    <lineage>
        <taxon>Eukaryota</taxon>
        <taxon>Metazoa</taxon>
        <taxon>Ecdysozoa</taxon>
        <taxon>Nematoda</taxon>
        <taxon>Chromadorea</taxon>
        <taxon>Rhabditida</taxon>
        <taxon>Rhabditina</taxon>
        <taxon>Diplogasteromorpha</taxon>
        <taxon>Diplogasteroidea</taxon>
        <taxon>Neodiplogasteridae</taxon>
        <taxon>Pristionchus</taxon>
    </lineage>
</organism>
<accession>A0AAN5DFT6</accession>
<dbReference type="EMBL" id="BTRK01000006">
    <property type="protein sequence ID" value="GMR62438.1"/>
    <property type="molecule type" value="Genomic_DNA"/>
</dbReference>
<comment type="caution">
    <text evidence="1">The sequence shown here is derived from an EMBL/GenBank/DDBJ whole genome shotgun (WGS) entry which is preliminary data.</text>
</comment>
<dbReference type="PANTHER" id="PTHR31751">
    <property type="entry name" value="SI:CH211-108C17.2-RELATED-RELATED"/>
    <property type="match status" value="1"/>
</dbReference>
<protein>
    <submittedName>
        <fullName evidence="1">Uncharacterized protein</fullName>
    </submittedName>
</protein>
<proteinExistence type="predicted"/>
<feature type="non-terminal residue" evidence="1">
    <location>
        <position position="209"/>
    </location>
</feature>
<dbReference type="AlphaFoldDB" id="A0AAN5DFT6"/>
<sequence length="209" mass="24612">VCKAKYMESVRFWVKPIINRCYDAVISAQGNGELAQEKFRAILLCIQGKHRFDQDPSFKLINECGHRSSYNPEYYIKTKRIIDRLEEQIFTSKNIEDIASVSWILQTSPCESINALAWRYAPKDYFYVRSGHEMRTRLTILHWNHLKQGVIDGTRPVVGKKSYTNPSHKNKVWRKVRKDATHTWRTDVKNLTYLVRIRRLLRPLTPSNS</sequence>
<feature type="non-terminal residue" evidence="1">
    <location>
        <position position="1"/>
    </location>
</feature>